<dbReference type="GO" id="GO:0016020">
    <property type="term" value="C:membrane"/>
    <property type="evidence" value="ECO:0007669"/>
    <property type="project" value="UniProtKB-SubCell"/>
</dbReference>
<keyword evidence="1" id="KW-1133">Transmembrane helix</keyword>
<protein>
    <submittedName>
        <fullName evidence="2">Uncharacterized protein</fullName>
    </submittedName>
</protein>
<dbReference type="GO" id="GO:0000271">
    <property type="term" value="P:polysaccharide biosynthetic process"/>
    <property type="evidence" value="ECO:0007669"/>
    <property type="project" value="InterPro"/>
</dbReference>
<dbReference type="STRING" id="485915.Dret_1832"/>
<feature type="transmembrane region" description="Helical" evidence="1">
    <location>
        <begin position="82"/>
        <end position="99"/>
    </location>
</feature>
<dbReference type="AlphaFoldDB" id="C8X3W9"/>
<dbReference type="NCBIfam" id="NF037976">
    <property type="entry name" value="gtrA_1"/>
    <property type="match status" value="1"/>
</dbReference>
<gene>
    <name evidence="2" type="ordered locus">Dret_1832</name>
</gene>
<dbReference type="RefSeq" id="WP_015752259.1">
    <property type="nucleotide sequence ID" value="NC_013223.1"/>
</dbReference>
<accession>C8X3W9</accession>
<dbReference type="KEGG" id="drt:Dret_1832"/>
<name>C8X3W9_DESRD</name>
<evidence type="ECO:0000256" key="1">
    <source>
        <dbReference type="SAM" id="Phobius"/>
    </source>
</evidence>
<keyword evidence="3" id="KW-1185">Reference proteome</keyword>
<reference evidence="2 3" key="2">
    <citation type="journal article" date="2010" name="Stand. Genomic Sci.">
        <title>Complete genome sequence of Desulfohalobium retbaense type strain (HR(100)).</title>
        <authorList>
            <person name="Spring S."/>
            <person name="Nolan M."/>
            <person name="Lapidus A."/>
            <person name="Glavina Del Rio T."/>
            <person name="Copeland A."/>
            <person name="Tice H."/>
            <person name="Cheng J.F."/>
            <person name="Lucas S."/>
            <person name="Land M."/>
            <person name="Chen F."/>
            <person name="Bruce D."/>
            <person name="Goodwin L."/>
            <person name="Pitluck S."/>
            <person name="Ivanova N."/>
            <person name="Mavromatis K."/>
            <person name="Mikhailova N."/>
            <person name="Pati A."/>
            <person name="Chen A."/>
            <person name="Palaniappan K."/>
            <person name="Hauser L."/>
            <person name="Chang Y.J."/>
            <person name="Jeffries C.D."/>
            <person name="Munk C."/>
            <person name="Kiss H."/>
            <person name="Chain P."/>
            <person name="Han C."/>
            <person name="Brettin T."/>
            <person name="Detter J.C."/>
            <person name="Schuler E."/>
            <person name="Goker M."/>
            <person name="Rohde M."/>
            <person name="Bristow J."/>
            <person name="Eisen J.A."/>
            <person name="Markowitz V."/>
            <person name="Hugenholtz P."/>
            <person name="Kyrpides N.C."/>
            <person name="Klenk H.P."/>
        </authorList>
    </citation>
    <scope>NUCLEOTIDE SEQUENCE [LARGE SCALE GENOMIC DNA]</scope>
    <source>
        <strain evidence="2 3">DSM 5692</strain>
    </source>
</reference>
<proteinExistence type="predicted"/>
<evidence type="ECO:0000313" key="2">
    <source>
        <dbReference type="EMBL" id="ACV69116.1"/>
    </source>
</evidence>
<keyword evidence="1" id="KW-0812">Transmembrane</keyword>
<keyword evidence="1" id="KW-0472">Membrane</keyword>
<feature type="transmembrane region" description="Helical" evidence="1">
    <location>
        <begin position="12"/>
        <end position="38"/>
    </location>
</feature>
<feature type="transmembrane region" description="Helical" evidence="1">
    <location>
        <begin position="44"/>
        <end position="62"/>
    </location>
</feature>
<dbReference type="eggNOG" id="COG2246">
    <property type="taxonomic scope" value="Bacteria"/>
</dbReference>
<organism evidence="2 3">
    <name type="scientific">Desulfohalobium retbaense (strain ATCC 49708 / DSM 5692 / JCM 16813 / HR100)</name>
    <dbReference type="NCBI Taxonomy" id="485915"/>
    <lineage>
        <taxon>Bacteria</taxon>
        <taxon>Pseudomonadati</taxon>
        <taxon>Thermodesulfobacteriota</taxon>
        <taxon>Desulfovibrionia</taxon>
        <taxon>Desulfovibrionales</taxon>
        <taxon>Desulfohalobiaceae</taxon>
        <taxon>Desulfohalobium</taxon>
    </lineage>
</organism>
<evidence type="ECO:0000313" key="3">
    <source>
        <dbReference type="Proteomes" id="UP000001052"/>
    </source>
</evidence>
<dbReference type="Proteomes" id="UP000001052">
    <property type="component" value="Chromosome"/>
</dbReference>
<reference evidence="3" key="1">
    <citation type="submission" date="2009-09" db="EMBL/GenBank/DDBJ databases">
        <title>The complete chromosome of Desulfohalobium retbaense DSM 5692.</title>
        <authorList>
            <consortium name="US DOE Joint Genome Institute (JGI-PGF)"/>
            <person name="Lucas S."/>
            <person name="Copeland A."/>
            <person name="Lapidus A."/>
            <person name="Glavina del Rio T."/>
            <person name="Dalin E."/>
            <person name="Tice H."/>
            <person name="Bruce D."/>
            <person name="Goodwin L."/>
            <person name="Pitluck S."/>
            <person name="Kyrpides N."/>
            <person name="Mavromatis K."/>
            <person name="Ivanova N."/>
            <person name="Mikhailova N."/>
            <person name="Munk A.C."/>
            <person name="Brettin T."/>
            <person name="Detter J.C."/>
            <person name="Han C."/>
            <person name="Tapia R."/>
            <person name="Larimer F."/>
            <person name="Land M."/>
            <person name="Hauser L."/>
            <person name="Markowitz V."/>
            <person name="Cheng J.-F."/>
            <person name="Hugenholtz P."/>
            <person name="Woyke T."/>
            <person name="Wu D."/>
            <person name="Spring S."/>
            <person name="Klenk H.-P."/>
            <person name="Eisen J.A."/>
        </authorList>
    </citation>
    <scope>NUCLEOTIDE SEQUENCE [LARGE SCALE GENOMIC DNA]</scope>
    <source>
        <strain evidence="3">DSM 5692</strain>
    </source>
</reference>
<feature type="transmembrane region" description="Helical" evidence="1">
    <location>
        <begin position="105"/>
        <end position="124"/>
    </location>
</feature>
<dbReference type="EMBL" id="CP001734">
    <property type="protein sequence ID" value="ACV69116.1"/>
    <property type="molecule type" value="Genomic_DNA"/>
</dbReference>
<sequence length="153" mass="16895">MFNPSSLCSVRFTLLYATFVAVGIVTNLGIQVTVAAALTTPLKIYLGMGLGALGSMVVKFHLDRRYIFSCGPGSLRQKGRQFAFYSLFGVVNILCFWTAELTFHFLFQPAAMRYLGALLGLVVGHSLKYRMDKHLVFGALLRDEAPASSRHLL</sequence>
<dbReference type="HOGENOM" id="CLU_1891670_0_0_7"/>